<keyword evidence="1" id="KW-0812">Transmembrane</keyword>
<gene>
    <name evidence="2" type="ORF">GCM10007298_17900</name>
</gene>
<comment type="caution">
    <text evidence="2">The sequence shown here is derived from an EMBL/GenBank/DDBJ whole genome shotgun (WGS) entry which is preliminary data.</text>
</comment>
<reference evidence="3" key="1">
    <citation type="journal article" date="2019" name="Int. J. Syst. Evol. Microbiol.">
        <title>The Global Catalogue of Microorganisms (GCM) 10K type strain sequencing project: providing services to taxonomists for standard genome sequencing and annotation.</title>
        <authorList>
            <consortium name="The Broad Institute Genomics Platform"/>
            <consortium name="The Broad Institute Genome Sequencing Center for Infectious Disease"/>
            <person name="Wu L."/>
            <person name="Ma J."/>
        </authorList>
    </citation>
    <scope>NUCLEOTIDE SEQUENCE [LARGE SCALE GENOMIC DNA]</scope>
    <source>
        <strain evidence="3">CCM 7855</strain>
    </source>
</reference>
<name>A0ABQ1UQH7_9NOCA</name>
<accession>A0ABQ1UQH7</accession>
<proteinExistence type="predicted"/>
<protein>
    <recommendedName>
        <fullName evidence="4">Integral membrane protein</fullName>
    </recommendedName>
</protein>
<feature type="transmembrane region" description="Helical" evidence="1">
    <location>
        <begin position="75"/>
        <end position="93"/>
    </location>
</feature>
<evidence type="ECO:0000313" key="2">
    <source>
        <dbReference type="EMBL" id="GGF22391.1"/>
    </source>
</evidence>
<keyword evidence="1" id="KW-0472">Membrane</keyword>
<dbReference type="RefSeq" id="WP_188488851.1">
    <property type="nucleotide sequence ID" value="NZ_BMCS01000001.1"/>
</dbReference>
<organism evidence="2 3">
    <name type="scientific">Williamsia phyllosphaerae</name>
    <dbReference type="NCBI Taxonomy" id="885042"/>
    <lineage>
        <taxon>Bacteria</taxon>
        <taxon>Bacillati</taxon>
        <taxon>Actinomycetota</taxon>
        <taxon>Actinomycetes</taxon>
        <taxon>Mycobacteriales</taxon>
        <taxon>Nocardiaceae</taxon>
        <taxon>Williamsia</taxon>
    </lineage>
</organism>
<keyword evidence="1" id="KW-1133">Transmembrane helix</keyword>
<feature type="transmembrane region" description="Helical" evidence="1">
    <location>
        <begin position="44"/>
        <end position="63"/>
    </location>
</feature>
<evidence type="ECO:0000313" key="3">
    <source>
        <dbReference type="Proteomes" id="UP000632454"/>
    </source>
</evidence>
<keyword evidence="3" id="KW-1185">Reference proteome</keyword>
<dbReference type="Proteomes" id="UP000632454">
    <property type="component" value="Unassembled WGS sequence"/>
</dbReference>
<sequence>MTEPGPAAPSLAVWAVRLWMASGVLFLASAAWFLIIGIGSTNAFGIGLGVVSAGVGVGMLLLTRRTGSGDPRWRSVLAVLSLTVTVLGMLMAALFLDPFLLISGIVGLVGSMMAYRPAAEPWFTRGGVGG</sequence>
<dbReference type="EMBL" id="BMCS01000001">
    <property type="protein sequence ID" value="GGF22391.1"/>
    <property type="molecule type" value="Genomic_DNA"/>
</dbReference>
<feature type="transmembrane region" description="Helical" evidence="1">
    <location>
        <begin position="99"/>
        <end position="115"/>
    </location>
</feature>
<evidence type="ECO:0000256" key="1">
    <source>
        <dbReference type="SAM" id="Phobius"/>
    </source>
</evidence>
<evidence type="ECO:0008006" key="4">
    <source>
        <dbReference type="Google" id="ProtNLM"/>
    </source>
</evidence>
<feature type="transmembrane region" description="Helical" evidence="1">
    <location>
        <begin position="12"/>
        <end position="38"/>
    </location>
</feature>